<evidence type="ECO:0000259" key="2">
    <source>
        <dbReference type="SMART" id="SM00912"/>
    </source>
</evidence>
<dbReference type="Pfam" id="PF12545">
    <property type="entry name" value="DUF3739"/>
    <property type="match status" value="1"/>
</dbReference>
<protein>
    <submittedName>
        <fullName evidence="3">Filamentous hemagglutinin family protein</fullName>
    </submittedName>
</protein>
<proteinExistence type="predicted"/>
<evidence type="ECO:0000256" key="1">
    <source>
        <dbReference type="SAM" id="SignalP"/>
    </source>
</evidence>
<dbReference type="PANTHER" id="PTHR12338:SF5">
    <property type="entry name" value="ANTIGEN 43-RELATED"/>
    <property type="match status" value="1"/>
</dbReference>
<reference evidence="3 4" key="1">
    <citation type="submission" date="2020-08" db="EMBL/GenBank/DDBJ databases">
        <title>Genomic Encyclopedia of Type Strains, Phase IV (KMG-IV): sequencing the most valuable type-strain genomes for metagenomic binning, comparative biology and taxonomic classification.</title>
        <authorList>
            <person name="Goeker M."/>
        </authorList>
    </citation>
    <scope>NUCLEOTIDE SEQUENCE [LARGE SCALE GENOMIC DNA]</scope>
    <source>
        <strain evidence="3 4">DSM 12252</strain>
    </source>
</reference>
<feature type="chain" id="PRO_5031429091" evidence="1">
    <location>
        <begin position="39"/>
        <end position="3763"/>
    </location>
</feature>
<feature type="domain" description="Filamentous haemagglutinin FhaB/tRNA nuclease CdiA-like TPS" evidence="2">
    <location>
        <begin position="124"/>
        <end position="247"/>
    </location>
</feature>
<dbReference type="InterPro" id="IPR008638">
    <property type="entry name" value="FhaB/CdiA-like_TPS"/>
</dbReference>
<organism evidence="3 4">
    <name type="scientific">Prosthecobacter vanneervenii</name>
    <dbReference type="NCBI Taxonomy" id="48466"/>
    <lineage>
        <taxon>Bacteria</taxon>
        <taxon>Pseudomonadati</taxon>
        <taxon>Verrucomicrobiota</taxon>
        <taxon>Verrucomicrobiia</taxon>
        <taxon>Verrucomicrobiales</taxon>
        <taxon>Verrucomicrobiaceae</taxon>
        <taxon>Prosthecobacter</taxon>
    </lineage>
</organism>
<dbReference type="EMBL" id="JACHIG010000007">
    <property type="protein sequence ID" value="MBB5033763.1"/>
    <property type="molecule type" value="Genomic_DNA"/>
</dbReference>
<dbReference type="SUPFAM" id="SSF51126">
    <property type="entry name" value="Pectin lyase-like"/>
    <property type="match status" value="1"/>
</dbReference>
<keyword evidence="4" id="KW-1185">Reference proteome</keyword>
<dbReference type="Gene3D" id="2.160.20.10">
    <property type="entry name" value="Single-stranded right-handed beta-helix, Pectin lyase-like"/>
    <property type="match status" value="1"/>
</dbReference>
<dbReference type="Proteomes" id="UP000590740">
    <property type="component" value="Unassembled WGS sequence"/>
</dbReference>
<gene>
    <name evidence="3" type="ORF">HNQ65_003353</name>
</gene>
<dbReference type="PANTHER" id="PTHR12338">
    <property type="entry name" value="AUTOTRANSPORTER"/>
    <property type="match status" value="1"/>
</dbReference>
<dbReference type="RefSeq" id="WP_184340896.1">
    <property type="nucleotide sequence ID" value="NZ_JACHIG010000007.1"/>
</dbReference>
<dbReference type="InterPro" id="IPR050909">
    <property type="entry name" value="Bact_Autotransporter_VF"/>
</dbReference>
<feature type="signal peptide" evidence="1">
    <location>
        <begin position="1"/>
        <end position="38"/>
    </location>
</feature>
<dbReference type="SMART" id="SM00912">
    <property type="entry name" value="Haemagg_act"/>
    <property type="match status" value="1"/>
</dbReference>
<accession>A0A7W7YCP5</accession>
<name>A0A7W7YCP5_9BACT</name>
<sequence length="3763" mass="375818">MNLSNHLRLHRKRHAAVHAAAVFCLSLLVALHPVAVHADVLRPGGVGGPAAVTTPGVDPVATAQVVNQGRANASDILVRAADAAHNVQLMQDAARALAVSGPNHLATGLPDVPNGLTAGGLVVDPGVSAGTATWSGAALPTQTSSAGHTTVTVQQNAAQALLSWQTFNVGKDTTLAFDQSAGGPDVGKWIAFNMINDPTGNPTQILGSIQAAGQVYVINQNGIIFGGSSQVDVHTLVASSLPINTNLISRGLLNNPDAQFLFSALALPAGTSGPTNGFTPPAAPAGGKIGDVTVQAGAQIEAPTTDASVGGRVVLVGPNVTNNGTISTPDGQTILAAGLQVGFVAHSSSDPSLRGLDVYVGAVVDPASLIPPYAGTATNTGEIEAPRGDVTMTGKTVVQAGAIDSTTSVSLNGRIDLLASYNAITNTKYDSVLYPNIPPFLLQSTGQVEVAAGSVTQILPEWSSTETVTGTELALRSQINMQGLTVHLGAGAIVLAPNAVVNLNAGVWQAAATSPPQSLFVLSGGQIYLDASAVINVAGSTDVNVPVTQNLITLQLRAAELADSPLQRDGVLRGQTITVDIRETGTYNGKTWVGTPLANISGYASLIQRTVGELTTAGGTVNLNAGGSVVVQNGAQINTSAGWINYTGGTVQTTKVITGGTIIDISQATPDLVYSGIYSPSTTQTDLTWNVATTFYHSTSPAASYYDPGLLHSGDGGQLSITAPGMALDGSFLGSTFYGLDQLVSGPALGKFSVNFQAQQLINNQLTPYSPTPPTVTFQSGTAPTPVAAFSVDASGNPLAALSAGRLAAVSLAPELLTTSGFGSLSVVNAEGRIVVPSSVALTAGLHGTLSLTGANLDIFGQLSAPGGSITLMALEISPQQLAAVESAGDLSVITPYTGRGLLTLGSTALVTTAGTLTDDRLSAGALQQAHVLGGGTVTLKAYSASLAAGSILDVSGGIYMNAAGTAKFGNAGTLTIQAGHDPQLPYFLGGQFTQFSATLLGYSGAVGGTLSVSAPLVQVGGTALSANSLVLQPSFFQQGGFTSYKISGTGESTGVSGQFLPGVYVASGTTIQPVADNLAVAAGTTLATTLVRKPVGLRSPMSIEFDAPGSAGAPAGPGVFGQAVRGGIVLDTGAVITTDPQAHVTLKGQTAAVLGTIIAPGGNITISGGDDSTALLFADGQTQGLTTVFIGPQSVLSAAGTRLLVPDPYGLRLLGQVLAGGDIKVSGNIVAAAGALLDVSGTTDVLDLTPAQTDPTVTSQPTPGSGVTSPVSSLYAVRTQVDSSGGSITLQGGQMLFTDATLRGNAGGPTALGGTLSLSSGRFYTAGTIPPVLDTTLQVKQSGLNIPVPLPANATAIGRTLLSTGGTPLISRGYFSANAFAQSGMDSLVLGGKVQFSGATSINARGSITLADGGVLFADAAVSLSAAAVSVGLAFAPPVRPEDLAGQLPFSGVASTSGSGSLSVSAGHVEVGTLTLQNISSASLAAVNGDLVGDGILAVSGALTLTAGQIYAPTATQFTAVAYGAGGSITTQLSGGLRQLPLSAGSTLSLYAATINQLGVLRAPFGTINLGWDGTGTAPTELLTGTTLAFPVTTQLTLGAGSITSVSAVDPLTGAGIVIPYGASFDGTSWIDPRGVDITAGGLPVKTINIKAGSISMNNSASVDLRGGGDLMAYRWTEGNGGTTDILDTDGSYAVIPGYQSDTAPYGAYNPNNVATNLIYSGGSGYVNGTLHAGDRIYLAGSSTLAAGYYTLLPARYALLPGAVLVTPVTSSLPTGTQELPGGASYVSGYQFNDLNSTRTVPTLTSSFEVIGQSVIHQRSDYTLLYASSFLKTSTGTTQLPQDSGYLLFQASQSMSLLGQVASASLGGAGRGANIDIAAPLNFSITNAASSSTPGTISLNAAALSAFGAESLIIGGKRTVSSSGTTLTVMSTGITVDNAGSALSAKDLTLATTGVITLAANAQIISTGALASTAANFSVSGNGSLIRVAQSTAATLTRSGATSGSGPAINIGANARVQGTSATLDTTGTATLDPTAVVSASAYAINSGRISIQLGNPGTLQSSPGLVISSAFLSSLQNASAISLLSYSSIDVYGTGTLGSAGLASLTLSTGEIRGFNQAGGTAQFMAQTLLLNNQAGVSTIPGSVTAATGMLTLNAGILRLGMNQVALDQFSTVNFLGAAGVIGEGAGGVAVQGVLNVQTPLLTAAAGAARTLAASGNLALISSAGPVGVTPGLGATLGMAGSGVTLSAPVSLPSGVLSVRATSGNVSVGALLDVSGMAQTFFDKTKYSDGGSVLLTADAGSVDITAQGGLSVAASSGGGNAGSLTVSVVNGTFSSSGTLQAQGGAGGSSGSFSLDTSALPTTSALAAALSSASFTLSQTIRVRTGSVTVDGVVKASTYNLAVDQGSITVTGTINAAGTTGGSIDLAANGSVTLSSGSLLTVAGQNFNNAGKGGDITLESGTQRNGVAGTGSVDIRTGSTLDLSVAAKVAGAQTVVGSSAYQGQFSGRLHIRAPQNSTFNDVLVNPINGTIIDASSILVEGYRLYSFNQANAIIRAGSTAIASEAITTTTLQTNANTFLGAAGSTSANYTAMTNRLLANNSSLSSVFVLAPGVEIVNRGGDISLGTAATTTAADWDLSGFRFGAKSAPGVLTLRASGNINFFNALSDGFTPTLASTRTQSDWLWLAPLSAQNTALPVNTQSWSYRITAGADVLAADFRQALPLASLGSSAGSVIIGKNGGLMITTTGINGVTSAVISATSGTGRGLYQVVRTGSGDIDVNAGRSIQLANQFATIYTAGAQVADPTLGGTFDVSTFSQAGGTTQLGAAQQGYGMYFGVAGGNVTLAAGQNIERTGSSSSRELPNNWLYRRGYVNPTTGAFDLSSFGSAITSTSWWVDYSNFFEGVGALGGGNVSLRAGNNITNVDAVAPTNARMSKGTTANPLAVNQTLLELGGGDLKVYAGNNIDAGVYYVERGQGTLFAGGQITTNATRSTGSINITTGVNAVQDSNTWLPTTLFVGRGGFDVSARGSVLLGPVANAMLLPQGVNNTYRLKSYFSTYAASSYVNVSSLGGSVTLREGATVNNTFQPLLLLWASSQQLRTNSSSSNYQPWLRLAETQVTPFATALALMAPTLRATSYSGGINIAGNITLSPSPTGTLELLARTSINGLQPNGLYSPVTGTFYTAWGAASINVSDANPQSLPGVNTPFAYQAVVGTVTAQAATTRSSFLSSIDQLFSETGATSGTTVEARQTLHKAGLLHAGDSQPIRLYAAGGDISGLMLFSPKVSQIYAARDITDVSLYLQNTSTQDTSIVAAGRDISAYNASSALRLLAAQTGNIVVSTASALGAVPLAGDIQIGGGGTLEVLAGRNLDLGSGATNSNGTGAGITSIGNTRNPYLPYAGASIIAGAGVGAATSLTGSGMDFSAFISGFVLSPAGAKYLAEVSPTPGAPLTATSFSLLPAETQKKLALAIFYRVLRDTGRDYNDPDSAGYRSYAQGFAAIAALFPSTTWSGSINTQSRDIRTLNGGDISLLAPGGGLQLASSVIGSPLTPPGIITDSGGSVSVFAKDSVNLGISRIFTLKGGDITIWSSTGDIAAGASSKTVQAAPPTRVIVDPQSANVATDLAGLATGGGIGVLASVKGVPPGSVDLIAPVGVVDAGDAGIRATGNLNIAAVQVLNSSNIVAGGTTSGTPVASVSAPNMGAVSSAASAGAATANASMAQSAAQTQQPLPRQELPSIITVEVLGYGGGDDDDDERKNTGAE</sequence>
<dbReference type="NCBIfam" id="TIGR01901">
    <property type="entry name" value="adhes_NPXG"/>
    <property type="match status" value="1"/>
</dbReference>
<keyword evidence="1" id="KW-0732">Signal</keyword>
<comment type="caution">
    <text evidence="3">The sequence shown here is derived from an EMBL/GenBank/DDBJ whole genome shotgun (WGS) entry which is preliminary data.</text>
</comment>
<evidence type="ECO:0000313" key="3">
    <source>
        <dbReference type="EMBL" id="MBB5033763.1"/>
    </source>
</evidence>
<dbReference type="InterPro" id="IPR011050">
    <property type="entry name" value="Pectin_lyase_fold/virulence"/>
</dbReference>
<evidence type="ECO:0000313" key="4">
    <source>
        <dbReference type="Proteomes" id="UP000590740"/>
    </source>
</evidence>
<dbReference type="InterPro" id="IPR021026">
    <property type="entry name" value="Filamn_hemagglutn_DUF3739"/>
</dbReference>
<dbReference type="InterPro" id="IPR012334">
    <property type="entry name" value="Pectin_lyas_fold"/>
</dbReference>